<organism evidence="9 10">
    <name type="scientific">Ornithinibacillus halotolerans</name>
    <dbReference type="NCBI Taxonomy" id="1274357"/>
    <lineage>
        <taxon>Bacteria</taxon>
        <taxon>Bacillati</taxon>
        <taxon>Bacillota</taxon>
        <taxon>Bacilli</taxon>
        <taxon>Bacillales</taxon>
        <taxon>Bacillaceae</taxon>
        <taxon>Ornithinibacillus</taxon>
    </lineage>
</organism>
<dbReference type="GO" id="GO:0005886">
    <property type="term" value="C:plasma membrane"/>
    <property type="evidence" value="ECO:0007669"/>
    <property type="project" value="UniProtKB-SubCell"/>
</dbReference>
<accession>A0A916S257</accession>
<feature type="transmembrane region" description="Helical" evidence="8">
    <location>
        <begin position="182"/>
        <end position="202"/>
    </location>
</feature>
<evidence type="ECO:0000256" key="5">
    <source>
        <dbReference type="ARBA" id="ARBA00022692"/>
    </source>
</evidence>
<comment type="subcellular location">
    <subcellularLocation>
        <location evidence="1">Cell membrane</location>
        <topology evidence="1">Multi-pass membrane protein</topology>
    </subcellularLocation>
</comment>
<evidence type="ECO:0000256" key="1">
    <source>
        <dbReference type="ARBA" id="ARBA00004651"/>
    </source>
</evidence>
<evidence type="ECO:0000256" key="2">
    <source>
        <dbReference type="ARBA" id="ARBA00010145"/>
    </source>
</evidence>
<dbReference type="Gene3D" id="1.20.1530.20">
    <property type="match status" value="2"/>
</dbReference>
<dbReference type="Pfam" id="PF03547">
    <property type="entry name" value="Mem_trans"/>
    <property type="match status" value="2"/>
</dbReference>
<feature type="transmembrane region" description="Helical" evidence="8">
    <location>
        <begin position="278"/>
        <end position="296"/>
    </location>
</feature>
<gene>
    <name evidence="9" type="ORF">GCM10008025_24110</name>
</gene>
<dbReference type="InterPro" id="IPR004776">
    <property type="entry name" value="Mem_transp_PIN-like"/>
</dbReference>
<dbReference type="EMBL" id="BMEY01000011">
    <property type="protein sequence ID" value="GGA79859.1"/>
    <property type="molecule type" value="Genomic_DNA"/>
</dbReference>
<feature type="transmembrane region" description="Helical" evidence="8">
    <location>
        <begin position="95"/>
        <end position="114"/>
    </location>
</feature>
<keyword evidence="5 8" id="KW-0812">Transmembrane</keyword>
<evidence type="ECO:0000256" key="7">
    <source>
        <dbReference type="ARBA" id="ARBA00023136"/>
    </source>
</evidence>
<dbReference type="Proteomes" id="UP000613512">
    <property type="component" value="Unassembled WGS sequence"/>
</dbReference>
<proteinExistence type="inferred from homology"/>
<dbReference type="InterPro" id="IPR038770">
    <property type="entry name" value="Na+/solute_symporter_sf"/>
</dbReference>
<evidence type="ECO:0000313" key="9">
    <source>
        <dbReference type="EMBL" id="GGA79859.1"/>
    </source>
</evidence>
<dbReference type="AlphaFoldDB" id="A0A916S257"/>
<reference evidence="9" key="2">
    <citation type="submission" date="2020-09" db="EMBL/GenBank/DDBJ databases">
        <authorList>
            <person name="Sun Q."/>
            <person name="Zhou Y."/>
        </authorList>
    </citation>
    <scope>NUCLEOTIDE SEQUENCE</scope>
    <source>
        <strain evidence="9">CGMCC 1.12408</strain>
    </source>
</reference>
<feature type="transmembrane region" description="Helical" evidence="8">
    <location>
        <begin position="121"/>
        <end position="142"/>
    </location>
</feature>
<dbReference type="RefSeq" id="WP_188384914.1">
    <property type="nucleotide sequence ID" value="NZ_BMEY01000011.1"/>
</dbReference>
<evidence type="ECO:0000256" key="3">
    <source>
        <dbReference type="ARBA" id="ARBA00022448"/>
    </source>
</evidence>
<feature type="transmembrane region" description="Helical" evidence="8">
    <location>
        <begin position="214"/>
        <end position="236"/>
    </location>
</feature>
<feature type="transmembrane region" description="Helical" evidence="8">
    <location>
        <begin position="148"/>
        <end position="170"/>
    </location>
</feature>
<comment type="similarity">
    <text evidence="2">Belongs to the auxin efflux carrier (TC 2.A.69) family.</text>
</comment>
<evidence type="ECO:0000256" key="8">
    <source>
        <dbReference type="SAM" id="Phobius"/>
    </source>
</evidence>
<feature type="transmembrane region" description="Helical" evidence="8">
    <location>
        <begin position="30"/>
        <end position="50"/>
    </location>
</feature>
<evidence type="ECO:0000256" key="4">
    <source>
        <dbReference type="ARBA" id="ARBA00022475"/>
    </source>
</evidence>
<name>A0A916S257_9BACI</name>
<reference evidence="9" key="1">
    <citation type="journal article" date="2014" name="Int. J. Syst. Evol. Microbiol.">
        <title>Complete genome sequence of Corynebacterium casei LMG S-19264T (=DSM 44701T), isolated from a smear-ripened cheese.</title>
        <authorList>
            <consortium name="US DOE Joint Genome Institute (JGI-PGF)"/>
            <person name="Walter F."/>
            <person name="Albersmeier A."/>
            <person name="Kalinowski J."/>
            <person name="Ruckert C."/>
        </authorList>
    </citation>
    <scope>NUCLEOTIDE SEQUENCE</scope>
    <source>
        <strain evidence="9">CGMCC 1.12408</strain>
    </source>
</reference>
<evidence type="ECO:0000256" key="6">
    <source>
        <dbReference type="ARBA" id="ARBA00022989"/>
    </source>
</evidence>
<dbReference type="PANTHER" id="PTHR36838">
    <property type="entry name" value="AUXIN EFFLUX CARRIER FAMILY PROTEIN"/>
    <property type="match status" value="1"/>
</dbReference>
<dbReference type="GO" id="GO:0055085">
    <property type="term" value="P:transmembrane transport"/>
    <property type="evidence" value="ECO:0007669"/>
    <property type="project" value="InterPro"/>
</dbReference>
<feature type="transmembrane region" description="Helical" evidence="8">
    <location>
        <begin position="243"/>
        <end position="266"/>
    </location>
</feature>
<evidence type="ECO:0000313" key="10">
    <source>
        <dbReference type="Proteomes" id="UP000613512"/>
    </source>
</evidence>
<keyword evidence="10" id="KW-1185">Reference proteome</keyword>
<comment type="caution">
    <text evidence="9">The sequence shown here is derived from an EMBL/GenBank/DDBJ whole genome shotgun (WGS) entry which is preliminary data.</text>
</comment>
<dbReference type="PANTHER" id="PTHR36838:SF1">
    <property type="entry name" value="SLR1864 PROTEIN"/>
    <property type="match status" value="1"/>
</dbReference>
<keyword evidence="6 8" id="KW-1133">Transmembrane helix</keyword>
<keyword evidence="4" id="KW-1003">Cell membrane</keyword>
<keyword evidence="7 8" id="KW-0472">Membrane</keyword>
<sequence length="297" mass="32739">MNVFIEVVLPVLLVFGSGYALQKIRLLDVKSVSAVSIYLFVPCLVFTNMYESTFDTGFKIIIVFSLLLMFVMIILNKVLAKILNWDKSVESGSILATAFMNAGNFGVPVILFSVGEEALPYAVFYMVIHSLIMNFFGIYYASRSQNGIAMALKSIMKMPATYAIILALLLKNIGYDVPTNVYSILQIMGEASIPLLMVVLGMQLGNISLLKFNWPVISVASILRLIVSPILAWFFISFFNLEYTIVAVLLIVSAMPSAATTTLYAVEYDAEPELVSSITLVTTILSIITLSVMLNII</sequence>
<feature type="transmembrane region" description="Helical" evidence="8">
    <location>
        <begin position="57"/>
        <end position="75"/>
    </location>
</feature>
<keyword evidence="3" id="KW-0813">Transport</keyword>
<protein>
    <submittedName>
        <fullName evidence="9">Membrane protein</fullName>
    </submittedName>
</protein>